<protein>
    <recommendedName>
        <fullName evidence="4">DUF2934 domain-containing protein</fullName>
    </recommendedName>
</protein>
<feature type="region of interest" description="Disordered" evidence="1">
    <location>
        <begin position="37"/>
        <end position="63"/>
    </location>
</feature>
<comment type="caution">
    <text evidence="2">The sequence shown here is derived from an EMBL/GenBank/DDBJ whole genome shotgun (WGS) entry which is preliminary data.</text>
</comment>
<sequence length="63" mass="7397">MNIEERIRQRAYEIWDAEGRPDGQEAEHWQRARDEIEPYEQEGDALPGSIESGVAVPMSRRER</sequence>
<dbReference type="InterPro" id="IPR021327">
    <property type="entry name" value="DUF2934"/>
</dbReference>
<dbReference type="RefSeq" id="WP_102828155.1">
    <property type="nucleotide sequence ID" value="NZ_CP065721.1"/>
</dbReference>
<evidence type="ECO:0000313" key="2">
    <source>
        <dbReference type="EMBL" id="PNF77542.1"/>
    </source>
</evidence>
<proteinExistence type="predicted"/>
<evidence type="ECO:0000256" key="1">
    <source>
        <dbReference type="SAM" id="MobiDB-lite"/>
    </source>
</evidence>
<keyword evidence="3" id="KW-1185">Reference proteome</keyword>
<dbReference type="AlphaFoldDB" id="A0A8E2QF63"/>
<organism evidence="2 3">
    <name type="scientific">Stutzerimonas degradans</name>
    <dbReference type="NCBI Taxonomy" id="2968968"/>
    <lineage>
        <taxon>Bacteria</taxon>
        <taxon>Pseudomonadati</taxon>
        <taxon>Pseudomonadota</taxon>
        <taxon>Gammaproteobacteria</taxon>
        <taxon>Pseudomonadales</taxon>
        <taxon>Pseudomonadaceae</taxon>
        <taxon>Stutzerimonas</taxon>
    </lineage>
</organism>
<name>A0A8E2QF63_9GAMM</name>
<reference evidence="2 3" key="1">
    <citation type="submission" date="2018-01" db="EMBL/GenBank/DDBJ databases">
        <title>Denitrification phenotypes of diverse strains of Pseudomonas stutzeri.</title>
        <authorList>
            <person name="Milligan D.A."/>
            <person name="Bergaust L."/>
            <person name="Bakken L.R."/>
            <person name="Frostegard A."/>
        </authorList>
    </citation>
    <scope>NUCLEOTIDE SEQUENCE [LARGE SCALE GENOMIC DNA]</scope>
    <source>
        <strain evidence="2 3">DSM 50238</strain>
    </source>
</reference>
<evidence type="ECO:0000313" key="3">
    <source>
        <dbReference type="Proteomes" id="UP000235881"/>
    </source>
</evidence>
<dbReference type="EMBL" id="POUK01000002">
    <property type="protein sequence ID" value="PNF77542.1"/>
    <property type="molecule type" value="Genomic_DNA"/>
</dbReference>
<dbReference type="Pfam" id="PF11154">
    <property type="entry name" value="DUF2934"/>
    <property type="match status" value="1"/>
</dbReference>
<accession>A0A8E2QF63</accession>
<gene>
    <name evidence="2" type="ORF">CXK95_07600</name>
</gene>
<evidence type="ECO:0008006" key="4">
    <source>
        <dbReference type="Google" id="ProtNLM"/>
    </source>
</evidence>
<dbReference type="Proteomes" id="UP000235881">
    <property type="component" value="Unassembled WGS sequence"/>
</dbReference>